<keyword evidence="3 8" id="KW-0479">Metal-binding</keyword>
<reference evidence="11 12" key="1">
    <citation type="submission" date="2015-12" db="EMBL/GenBank/DDBJ databases">
        <title>Genome sequence of Oceanibaculum pacificum MCCC 1A02656.</title>
        <authorList>
            <person name="Lu L."/>
            <person name="Lai Q."/>
            <person name="Shao Z."/>
            <person name="Qian P."/>
        </authorList>
    </citation>
    <scope>NUCLEOTIDE SEQUENCE [LARGE SCALE GENOMIC DNA]</scope>
    <source>
        <strain evidence="11 12">MCCC 1A02656</strain>
    </source>
</reference>
<dbReference type="PANTHER" id="PTHR34217">
    <property type="entry name" value="METAL-DEPENDENT CARBOXYPEPTIDASE"/>
    <property type="match status" value="1"/>
</dbReference>
<dbReference type="OrthoDB" id="9772308at2"/>
<name>A0A154VNR0_9PROT</name>
<feature type="active site" description="Proton donor/acceptor" evidence="10">
    <location>
        <position position="267"/>
    </location>
</feature>
<evidence type="ECO:0000256" key="10">
    <source>
        <dbReference type="PIRSR" id="PIRSR006615-2"/>
    </source>
</evidence>
<evidence type="ECO:0000256" key="4">
    <source>
        <dbReference type="ARBA" id="ARBA00022801"/>
    </source>
</evidence>
<dbReference type="PRINTS" id="PR00998">
    <property type="entry name" value="CRBOXYPTASET"/>
</dbReference>
<feature type="binding site" evidence="9">
    <location>
        <position position="266"/>
    </location>
    <ligand>
        <name>Zn(2+)</name>
        <dbReference type="ChEBI" id="CHEBI:29105"/>
        <note>catalytic</note>
    </ligand>
</feature>
<evidence type="ECO:0000256" key="1">
    <source>
        <dbReference type="ARBA" id="ARBA00022645"/>
    </source>
</evidence>
<dbReference type="AlphaFoldDB" id="A0A154VNR0"/>
<keyword evidence="1 8" id="KW-0121">Carboxypeptidase</keyword>
<organism evidence="11 12">
    <name type="scientific">Oceanibaculum pacificum</name>
    <dbReference type="NCBI Taxonomy" id="580166"/>
    <lineage>
        <taxon>Bacteria</taxon>
        <taxon>Pseudomonadati</taxon>
        <taxon>Pseudomonadota</taxon>
        <taxon>Alphaproteobacteria</taxon>
        <taxon>Rhodospirillales</taxon>
        <taxon>Oceanibaculaceae</taxon>
        <taxon>Oceanibaculum</taxon>
    </lineage>
</organism>
<dbReference type="RefSeq" id="WP_067559391.1">
    <property type="nucleotide sequence ID" value="NZ_LPXN01000150.1"/>
</dbReference>
<dbReference type="PIRSF" id="PIRSF006615">
    <property type="entry name" value="Zn_crbxpep_Taq"/>
    <property type="match status" value="1"/>
</dbReference>
<proteinExistence type="inferred from homology"/>
<evidence type="ECO:0000313" key="12">
    <source>
        <dbReference type="Proteomes" id="UP000076400"/>
    </source>
</evidence>
<dbReference type="EC" id="3.4.17.19" evidence="8"/>
<dbReference type="FunFam" id="1.10.1370.30:FF:000003">
    <property type="entry name" value="Thermostable carboxypeptidase 1"/>
    <property type="match status" value="1"/>
</dbReference>
<keyword evidence="5 8" id="KW-0482">Metalloprotease</keyword>
<comment type="function">
    <text evidence="8">Broad specificity carboxypetidase that releases amino acids sequentially from the C-terminus, including neutral, aromatic, polar and basic residues.</text>
</comment>
<dbReference type="CDD" id="cd06460">
    <property type="entry name" value="M32_Taq"/>
    <property type="match status" value="1"/>
</dbReference>
<evidence type="ECO:0000256" key="6">
    <source>
        <dbReference type="ARBA" id="ARBA00052755"/>
    </source>
</evidence>
<dbReference type="GO" id="GO:0006508">
    <property type="term" value="P:proteolysis"/>
    <property type="evidence" value="ECO:0007669"/>
    <property type="project" value="UniProtKB-UniRule"/>
</dbReference>
<keyword evidence="12" id="KW-1185">Reference proteome</keyword>
<evidence type="ECO:0000256" key="2">
    <source>
        <dbReference type="ARBA" id="ARBA00022670"/>
    </source>
</evidence>
<dbReference type="InterPro" id="IPR001333">
    <property type="entry name" value="Peptidase_M32_Taq"/>
</dbReference>
<dbReference type="Pfam" id="PF02074">
    <property type="entry name" value="Peptidase_M32"/>
    <property type="match status" value="1"/>
</dbReference>
<dbReference type="GO" id="GO:0008270">
    <property type="term" value="F:zinc ion binding"/>
    <property type="evidence" value="ECO:0007669"/>
    <property type="project" value="UniProtKB-ARBA"/>
</dbReference>
<comment type="caution">
    <text evidence="11">The sequence shown here is derived from an EMBL/GenBank/DDBJ whole genome shotgun (WGS) entry which is preliminary data.</text>
</comment>
<comment type="similarity">
    <text evidence="7 8">Belongs to the peptidase M32 family.</text>
</comment>
<gene>
    <name evidence="11" type="ORF">AUP43_13340</name>
</gene>
<evidence type="ECO:0000313" key="11">
    <source>
        <dbReference type="EMBL" id="KZD02868.1"/>
    </source>
</evidence>
<comment type="catalytic activity">
    <reaction evidence="6 8">
        <text>Release of a C-terminal amino acid with broad specificity, except for -Pro.</text>
        <dbReference type="EC" id="3.4.17.19"/>
    </reaction>
</comment>
<keyword evidence="9" id="KW-0862">Zinc</keyword>
<dbReference type="EMBL" id="LPXN01000150">
    <property type="protein sequence ID" value="KZD02868.1"/>
    <property type="molecule type" value="Genomic_DNA"/>
</dbReference>
<comment type="cofactor">
    <cofactor evidence="9">
        <name>Zn(2+)</name>
        <dbReference type="ChEBI" id="CHEBI:29105"/>
    </cofactor>
    <text evidence="9">Binds 1 zinc ion per subunit.</text>
</comment>
<dbReference type="PROSITE" id="PS52034">
    <property type="entry name" value="PEPTIDASE_M32"/>
    <property type="match status" value="1"/>
</dbReference>
<dbReference type="GO" id="GO:0004181">
    <property type="term" value="F:metallocarboxypeptidase activity"/>
    <property type="evidence" value="ECO:0007669"/>
    <property type="project" value="UniProtKB-UniRule"/>
</dbReference>
<dbReference type="Gene3D" id="1.10.1370.30">
    <property type="match status" value="1"/>
</dbReference>
<keyword evidence="4 8" id="KW-0378">Hydrolase</keyword>
<sequence>MRNSAAAYEALTRRFHRLSVLDQVGGILHWDHAVIMPEGAAEARAEQVATLDVLGHELMTAPDMADLLAAAEGAPLEEWPAANLALMRRRHAHATAVPADLVEARSKACSACEIAWRQARKESDFAAVRPYLEEVVRLTREMAAVKAEALGLTPYDALLDSYDPGNRADLIDPIFTDLAGFLPGLLDDVLAVQASEPPLQRPQGPFPIDSQAALGRRLMQVVGFDFNRGRLDVSLHPFCGGAADDIRITTRYDEADFTQSLMGVLHETGHALYELGLPVQPWRHQPIGVARGMTVHESQSLLIEMQACRSRAFLEFAAPLIRQAFAVDGPAYTVDGLQRLYTRVSRSFIRVDADEVTYPLHVILRYRLERAIVAGDLAVADLPGAWNDGMRGLLGVTPPDDRRGCLQDIHWFDGAIGYFPTYTLGAMMAAQLFAAATQQDDDILPGIARGDFAPLVAWLRANVHAHGSRYSADELLTRATGAPLGTGAFKTHLHRRYLGK</sequence>
<feature type="binding site" evidence="9">
    <location>
        <position position="270"/>
    </location>
    <ligand>
        <name>Zn(2+)</name>
        <dbReference type="ChEBI" id="CHEBI:29105"/>
        <note>catalytic</note>
    </ligand>
</feature>
<accession>A0A154VNR0</accession>
<dbReference type="STRING" id="580166.AUP43_13340"/>
<keyword evidence="2 8" id="KW-0645">Protease</keyword>
<evidence type="ECO:0000256" key="7">
    <source>
        <dbReference type="ARBA" id="ARBA00061580"/>
    </source>
</evidence>
<evidence type="ECO:0000256" key="9">
    <source>
        <dbReference type="PIRSR" id="PIRSR006615-1"/>
    </source>
</evidence>
<protein>
    <recommendedName>
        <fullName evidence="8">Metal-dependent carboxypeptidase</fullName>
        <ecNumber evidence="8">3.4.17.19</ecNumber>
    </recommendedName>
</protein>
<evidence type="ECO:0000256" key="3">
    <source>
        <dbReference type="ARBA" id="ARBA00022723"/>
    </source>
</evidence>
<dbReference type="PANTHER" id="PTHR34217:SF1">
    <property type="entry name" value="CARBOXYPEPTIDASE 1"/>
    <property type="match status" value="1"/>
</dbReference>
<dbReference type="SUPFAM" id="SSF55486">
    <property type="entry name" value="Metalloproteases ('zincins'), catalytic domain"/>
    <property type="match status" value="1"/>
</dbReference>
<evidence type="ECO:0000256" key="8">
    <source>
        <dbReference type="PIRNR" id="PIRNR006615"/>
    </source>
</evidence>
<dbReference type="Proteomes" id="UP000076400">
    <property type="component" value="Unassembled WGS sequence"/>
</dbReference>
<evidence type="ECO:0000256" key="5">
    <source>
        <dbReference type="ARBA" id="ARBA00023049"/>
    </source>
</evidence>
<feature type="binding site" evidence="9">
    <location>
        <position position="297"/>
    </location>
    <ligand>
        <name>Zn(2+)</name>
        <dbReference type="ChEBI" id="CHEBI:29105"/>
        <note>catalytic</note>
    </ligand>
</feature>